<comment type="pathway">
    <text evidence="2">Aromatic compound metabolism.</text>
</comment>
<dbReference type="Proteomes" id="UP000251088">
    <property type="component" value="Unassembled WGS sequence"/>
</dbReference>
<dbReference type="SUPFAM" id="SSF54826">
    <property type="entry name" value="Enolase N-terminal domain-like"/>
    <property type="match status" value="1"/>
</dbReference>
<dbReference type="Pfam" id="PF02746">
    <property type="entry name" value="MR_MLE_N"/>
    <property type="match status" value="1"/>
</dbReference>
<dbReference type="EC" id="5.5.1.1" evidence="10"/>
<dbReference type="InterPro" id="IPR013370">
    <property type="entry name" value="Chloromuconate_cycloisomerase"/>
</dbReference>
<dbReference type="GO" id="GO:0018849">
    <property type="term" value="F:muconate cycloisomerase activity"/>
    <property type="evidence" value="ECO:0007669"/>
    <property type="project" value="UniProtKB-EC"/>
</dbReference>
<evidence type="ECO:0000256" key="1">
    <source>
        <dbReference type="ARBA" id="ARBA00001936"/>
    </source>
</evidence>
<proteinExistence type="inferred from homology"/>
<dbReference type="InterPro" id="IPR029017">
    <property type="entry name" value="Enolase-like_N"/>
</dbReference>
<dbReference type="PANTHER" id="PTHR48073:SF2">
    <property type="entry name" value="O-SUCCINYLBENZOATE SYNTHASE"/>
    <property type="match status" value="1"/>
</dbReference>
<evidence type="ECO:0000256" key="5">
    <source>
        <dbReference type="ARBA" id="ARBA00022797"/>
    </source>
</evidence>
<dbReference type="InterPro" id="IPR013342">
    <property type="entry name" value="Mandelate_racemase_C"/>
</dbReference>
<gene>
    <name evidence="10" type="primary">catB_2</name>
    <name evidence="10" type="ORF">NCTC9128_06976</name>
</gene>
<dbReference type="InterPro" id="IPR036849">
    <property type="entry name" value="Enolase-like_C_sf"/>
</dbReference>
<dbReference type="SUPFAM" id="SSF51604">
    <property type="entry name" value="Enolase C-terminal domain-like"/>
    <property type="match status" value="1"/>
</dbReference>
<evidence type="ECO:0000256" key="2">
    <source>
        <dbReference type="ARBA" id="ARBA00005211"/>
    </source>
</evidence>
<feature type="domain" description="Mandelate racemase/muconate lactonizing enzyme C-terminal" evidence="9">
    <location>
        <begin position="92"/>
        <end position="189"/>
    </location>
</feature>
<dbReference type="Gene3D" id="3.30.390.10">
    <property type="entry name" value="Enolase-like, N-terminal domain"/>
    <property type="match status" value="1"/>
</dbReference>
<evidence type="ECO:0000313" key="11">
    <source>
        <dbReference type="Proteomes" id="UP000251088"/>
    </source>
</evidence>
<dbReference type="PANTHER" id="PTHR48073">
    <property type="entry name" value="O-SUCCINYLBENZOATE SYNTHASE-RELATED"/>
    <property type="match status" value="1"/>
</dbReference>
<dbReference type="SFLD" id="SFLDS00001">
    <property type="entry name" value="Enolase"/>
    <property type="match status" value="1"/>
</dbReference>
<accession>A0A2X3F4I8</accession>
<dbReference type="InterPro" id="IPR029065">
    <property type="entry name" value="Enolase_C-like"/>
</dbReference>
<dbReference type="GO" id="GO:0030145">
    <property type="term" value="F:manganese ion binding"/>
    <property type="evidence" value="ECO:0007669"/>
    <property type="project" value="InterPro"/>
</dbReference>
<name>A0A2X3F4I8_KLEPN</name>
<evidence type="ECO:0000256" key="3">
    <source>
        <dbReference type="ARBA" id="ARBA00008031"/>
    </source>
</evidence>
<feature type="active site" description="Proton acceptor" evidence="8">
    <location>
        <position position="113"/>
    </location>
</feature>
<evidence type="ECO:0000256" key="4">
    <source>
        <dbReference type="ARBA" id="ARBA00022723"/>
    </source>
</evidence>
<evidence type="ECO:0000313" key="10">
    <source>
        <dbReference type="EMBL" id="SQC40965.1"/>
    </source>
</evidence>
<dbReference type="SMART" id="SM00922">
    <property type="entry name" value="MR_MLE"/>
    <property type="match status" value="1"/>
</dbReference>
<reference evidence="10 11" key="1">
    <citation type="submission" date="2018-06" db="EMBL/GenBank/DDBJ databases">
        <authorList>
            <consortium name="Pathogen Informatics"/>
            <person name="Doyle S."/>
        </authorList>
    </citation>
    <scope>NUCLEOTIDE SEQUENCE [LARGE SCALE GENOMIC DNA]</scope>
    <source>
        <strain evidence="10 11">NCTC9128</strain>
    </source>
</reference>
<dbReference type="InterPro" id="IPR013341">
    <property type="entry name" value="Mandelate_racemase_N_dom"/>
</dbReference>
<comment type="similarity">
    <text evidence="3">Belongs to the mandelate racemase/muconate lactonizing enzyme family.</text>
</comment>
<comment type="cofactor">
    <cofactor evidence="1">
        <name>Mn(2+)</name>
        <dbReference type="ChEBI" id="CHEBI:29035"/>
    </cofactor>
</comment>
<dbReference type="AlphaFoldDB" id="A0A2X3F4I8"/>
<dbReference type="GO" id="GO:0018850">
    <property type="term" value="F:chloromuconate cycloisomerase activity"/>
    <property type="evidence" value="ECO:0007669"/>
    <property type="project" value="InterPro"/>
</dbReference>
<dbReference type="NCBIfam" id="TIGR02534">
    <property type="entry name" value="mucon_cyclo"/>
    <property type="match status" value="1"/>
</dbReference>
<protein>
    <submittedName>
        <fullName evidence="10">L-Ala-D/L-Glu epimerase</fullName>
        <ecNumber evidence="10">5.5.1.1</ecNumber>
    </submittedName>
</protein>
<dbReference type="GO" id="GO:0016854">
    <property type="term" value="F:racemase and epimerase activity"/>
    <property type="evidence" value="ECO:0007669"/>
    <property type="project" value="UniProtKB-ARBA"/>
</dbReference>
<keyword evidence="7 10" id="KW-0413">Isomerase</keyword>
<organism evidence="10 11">
    <name type="scientific">Klebsiella pneumoniae</name>
    <dbReference type="NCBI Taxonomy" id="573"/>
    <lineage>
        <taxon>Bacteria</taxon>
        <taxon>Pseudomonadati</taxon>
        <taxon>Pseudomonadota</taxon>
        <taxon>Gammaproteobacteria</taxon>
        <taxon>Enterobacterales</taxon>
        <taxon>Enterobacteriaceae</taxon>
        <taxon>Klebsiella/Raoultella group</taxon>
        <taxon>Klebsiella</taxon>
        <taxon>Klebsiella pneumoniae complex</taxon>
    </lineage>
</organism>
<evidence type="ECO:0000256" key="7">
    <source>
        <dbReference type="ARBA" id="ARBA00023235"/>
    </source>
</evidence>
<keyword evidence="6" id="KW-0464">Manganese</keyword>
<dbReference type="EMBL" id="UAWN01000016">
    <property type="protein sequence ID" value="SQC40965.1"/>
    <property type="molecule type" value="Genomic_DNA"/>
</dbReference>
<sequence length="317" mass="33330">MSYGVESPEAILSAITHYLTPLLKGQPADNLNALTARMNGAIKGNTFAKSAIETALLDAQGKSLRSAGISPARRRAANGLPVLWTLASGDTAKDIAEGEKLLAEGRHRAFKLKIGARELATDLRHTRAIVEALGDRASIRVDVNQAWDAATGAKGCRELAAMGVDLIEQPVSAHDNAALVRLSQQIETAILADEAVATAYDGYQLAQQGFTGAYALKIAKAGGPNSVLALARVAQAAGIGLYGGTMLEGTVGTVASLHAWSTLPLQWGTEMFGPLLLKDDIVSVPLTFADGQVALPQTPGLGVELDEDKLHFYTRQP</sequence>
<keyword evidence="5" id="KW-0058">Aromatic hydrocarbons catabolism</keyword>
<evidence type="ECO:0000256" key="8">
    <source>
        <dbReference type="PIRSR" id="PIRSR613370-1"/>
    </source>
</evidence>
<feature type="active site" description="Proton donor" evidence="8">
    <location>
        <position position="270"/>
    </location>
</feature>
<dbReference type="Gene3D" id="3.20.20.120">
    <property type="entry name" value="Enolase-like C-terminal domain"/>
    <property type="match status" value="1"/>
</dbReference>
<dbReference type="Pfam" id="PF13378">
    <property type="entry name" value="MR_MLE_C"/>
    <property type="match status" value="1"/>
</dbReference>
<dbReference type="GO" id="GO:0006518">
    <property type="term" value="P:peptide metabolic process"/>
    <property type="evidence" value="ECO:0007669"/>
    <property type="project" value="UniProtKB-ARBA"/>
</dbReference>
<evidence type="ECO:0000256" key="6">
    <source>
        <dbReference type="ARBA" id="ARBA00023211"/>
    </source>
</evidence>
<keyword evidence="4" id="KW-0479">Metal-binding</keyword>
<dbReference type="SFLD" id="SFLDG00180">
    <property type="entry name" value="muconate_cycloisomerase"/>
    <property type="match status" value="1"/>
</dbReference>
<evidence type="ECO:0000259" key="9">
    <source>
        <dbReference type="SMART" id="SM00922"/>
    </source>
</evidence>